<evidence type="ECO:0000313" key="2">
    <source>
        <dbReference type="EMBL" id="HCA03847.1"/>
    </source>
</evidence>
<keyword evidence="2" id="KW-0328">Glycosyltransferase</keyword>
<dbReference type="EMBL" id="DOTR01000100">
    <property type="protein sequence ID" value="HCA03847.1"/>
    <property type="molecule type" value="Genomic_DNA"/>
</dbReference>
<dbReference type="PANTHER" id="PTHR47505">
    <property type="entry name" value="DNA UTILIZATION PROTEIN YHGH"/>
    <property type="match status" value="1"/>
</dbReference>
<comment type="similarity">
    <text evidence="1">Belongs to the ComF/GntX family.</text>
</comment>
<dbReference type="PANTHER" id="PTHR47505:SF1">
    <property type="entry name" value="DNA UTILIZATION PROTEIN YHGH"/>
    <property type="match status" value="1"/>
</dbReference>
<dbReference type="GO" id="GO:0016757">
    <property type="term" value="F:glycosyltransferase activity"/>
    <property type="evidence" value="ECO:0007669"/>
    <property type="project" value="UniProtKB-KW"/>
</dbReference>
<dbReference type="CDD" id="cd06223">
    <property type="entry name" value="PRTases_typeI"/>
    <property type="match status" value="1"/>
</dbReference>
<sequence>MLLTRLVHCASTWAKKGLPGYCAFCLSPGQTSGGWCQECFAQLPWNANGCWQCKEPLAVGSVASVQSFCGHCRENPPAFTSATVELLFEEPIRALVHDFKFNASPRAGMLLVELMMSKSPSCMGEGLLPVPMHSARARQRGFNQSRWLADQLGKRVKLPVLTAECRQQLPSQRTLSRKERAKNLVGAFHINGPLPSHLTIIDDVVTTGATCQALAEEALRAGAKRVDIWAVARTPLVHN</sequence>
<dbReference type="AlphaFoldDB" id="A0A3D0KJW2"/>
<dbReference type="SUPFAM" id="SSF53271">
    <property type="entry name" value="PRTase-like"/>
    <property type="match status" value="1"/>
</dbReference>
<reference evidence="2" key="1">
    <citation type="journal article" date="2018" name="Nat. Biotechnol.">
        <title>A standardized bacterial taxonomy based on genome phylogeny substantially revises the tree of life.</title>
        <authorList>
            <person name="Parks D.H."/>
            <person name="Chuvochina M."/>
            <person name="Waite D.W."/>
            <person name="Rinke C."/>
            <person name="Skarshewski A."/>
            <person name="Chaumeil P.A."/>
            <person name="Hugenholtz P."/>
        </authorList>
    </citation>
    <scope>NUCLEOTIDE SEQUENCE [LARGE SCALE GENOMIC DNA]</scope>
    <source>
        <strain evidence="2">UBA11284</strain>
    </source>
</reference>
<proteinExistence type="inferred from homology"/>
<dbReference type="Gene3D" id="3.40.50.2020">
    <property type="match status" value="1"/>
</dbReference>
<dbReference type="InterPro" id="IPR000836">
    <property type="entry name" value="PRTase_dom"/>
</dbReference>
<gene>
    <name evidence="2" type="ORF">DEO68_17170</name>
</gene>
<name>A0A3D0KJW2_9GAMM</name>
<organism evidence="2">
    <name type="scientific">Halomonas campaniensis</name>
    <dbReference type="NCBI Taxonomy" id="213554"/>
    <lineage>
        <taxon>Bacteria</taxon>
        <taxon>Pseudomonadati</taxon>
        <taxon>Pseudomonadota</taxon>
        <taxon>Gammaproteobacteria</taxon>
        <taxon>Oceanospirillales</taxon>
        <taxon>Halomonadaceae</taxon>
        <taxon>Halomonas</taxon>
    </lineage>
</organism>
<accession>A0A3D0KJW2</accession>
<evidence type="ECO:0000256" key="1">
    <source>
        <dbReference type="ARBA" id="ARBA00008007"/>
    </source>
</evidence>
<dbReference type="InterPro" id="IPR029057">
    <property type="entry name" value="PRTase-like"/>
</dbReference>
<keyword evidence="2" id="KW-0808">Transferase</keyword>
<protein>
    <submittedName>
        <fullName evidence="2">Amidophosphoribosyltransferase</fullName>
    </submittedName>
</protein>
<dbReference type="InterPro" id="IPR051910">
    <property type="entry name" value="ComF/GntX_DNA_util-trans"/>
</dbReference>
<comment type="caution">
    <text evidence="2">The sequence shown here is derived from an EMBL/GenBank/DDBJ whole genome shotgun (WGS) entry which is preliminary data.</text>
</comment>